<dbReference type="PANTHER" id="PTHR48045">
    <property type="entry name" value="UDP-GLYCOSYLTRANSFERASE 72B1"/>
    <property type="match status" value="1"/>
</dbReference>
<dbReference type="SUPFAM" id="SSF53756">
    <property type="entry name" value="UDP-Glycosyltransferase/glycogen phosphorylase"/>
    <property type="match status" value="1"/>
</dbReference>
<sequence>MGTVEQVLGHPAVGGFWSHCEWNSSLESEVKRRQVKKMVKRLIMDDEGADLRDRSIGFREKLKASVRVEGSSYNALDELVKFLETS</sequence>
<gene>
    <name evidence="1" type="ORF">F2Q70_00042592</name>
</gene>
<organism evidence="1">
    <name type="scientific">Brassica cretica</name>
    <name type="common">Mustard</name>
    <dbReference type="NCBI Taxonomy" id="69181"/>
    <lineage>
        <taxon>Eukaryota</taxon>
        <taxon>Viridiplantae</taxon>
        <taxon>Streptophyta</taxon>
        <taxon>Embryophyta</taxon>
        <taxon>Tracheophyta</taxon>
        <taxon>Spermatophyta</taxon>
        <taxon>Magnoliopsida</taxon>
        <taxon>eudicotyledons</taxon>
        <taxon>Gunneridae</taxon>
        <taxon>Pentapetalae</taxon>
        <taxon>rosids</taxon>
        <taxon>malvids</taxon>
        <taxon>Brassicales</taxon>
        <taxon>Brassicaceae</taxon>
        <taxon>Brassiceae</taxon>
        <taxon>Brassica</taxon>
    </lineage>
</organism>
<dbReference type="AlphaFoldDB" id="A0A8S9KFW3"/>
<dbReference type="EMBL" id="QGKY02000164">
    <property type="protein sequence ID" value="KAF2592952.1"/>
    <property type="molecule type" value="Genomic_DNA"/>
</dbReference>
<name>A0A8S9KFW3_BRACR</name>
<dbReference type="Gene3D" id="3.40.50.2000">
    <property type="entry name" value="Glycogen Phosphorylase B"/>
    <property type="match status" value="1"/>
</dbReference>
<reference evidence="1" key="1">
    <citation type="submission" date="2019-12" db="EMBL/GenBank/DDBJ databases">
        <title>Genome sequencing and annotation of Brassica cretica.</title>
        <authorList>
            <person name="Studholme D.J."/>
            <person name="Sarris P.F."/>
        </authorList>
    </citation>
    <scope>NUCLEOTIDE SEQUENCE</scope>
    <source>
        <strain evidence="1">PFS-102/07</strain>
        <tissue evidence="1">Leaf</tissue>
    </source>
</reference>
<dbReference type="PANTHER" id="PTHR48045:SF31">
    <property type="entry name" value="UDP-GLYCOSYLTRANSFERASE 76B1-LIKE"/>
    <property type="match status" value="1"/>
</dbReference>
<accession>A0A8S9KFW3</accession>
<evidence type="ECO:0000313" key="1">
    <source>
        <dbReference type="EMBL" id="KAF2592952.1"/>
    </source>
</evidence>
<proteinExistence type="predicted"/>
<comment type="caution">
    <text evidence="1">The sequence shown here is derived from an EMBL/GenBank/DDBJ whole genome shotgun (WGS) entry which is preliminary data.</text>
</comment>
<protein>
    <submittedName>
        <fullName evidence="1">Uncharacterized protein</fullName>
    </submittedName>
</protein>